<accession>A0ABT9NJE8</accession>
<gene>
    <name evidence="1" type="ORF">J2S59_000349</name>
</gene>
<evidence type="ECO:0000313" key="2">
    <source>
        <dbReference type="Proteomes" id="UP001240447"/>
    </source>
</evidence>
<name>A0ABT9NJE8_9ACTN</name>
<keyword evidence="2" id="KW-1185">Reference proteome</keyword>
<dbReference type="RefSeq" id="WP_181641495.1">
    <property type="nucleotide sequence ID" value="NZ_CCXJ01000055.1"/>
</dbReference>
<evidence type="ECO:0000313" key="1">
    <source>
        <dbReference type="EMBL" id="MDP9820540.1"/>
    </source>
</evidence>
<dbReference type="Proteomes" id="UP001240447">
    <property type="component" value="Unassembled WGS sequence"/>
</dbReference>
<organism evidence="1 2">
    <name type="scientific">Nocardioides massiliensis</name>
    <dbReference type="NCBI Taxonomy" id="1325935"/>
    <lineage>
        <taxon>Bacteria</taxon>
        <taxon>Bacillati</taxon>
        <taxon>Actinomycetota</taxon>
        <taxon>Actinomycetes</taxon>
        <taxon>Propionibacteriales</taxon>
        <taxon>Nocardioidaceae</taxon>
        <taxon>Nocardioides</taxon>
    </lineage>
</organism>
<proteinExistence type="predicted"/>
<evidence type="ECO:0008006" key="3">
    <source>
        <dbReference type="Google" id="ProtNLM"/>
    </source>
</evidence>
<comment type="caution">
    <text evidence="1">The sequence shown here is derived from an EMBL/GenBank/DDBJ whole genome shotgun (WGS) entry which is preliminary data.</text>
</comment>
<sequence>MSSAYTVNGRSGFRRTTWRVAVMGVAGVVVASLLPALGDAPASAAPARKLAEKRVTLTKSIAGMPESAEPGRQIERAVVRVIYDTASGEPSLNAEVRLKGQPQRNPDSEILVGIGTFAGNDCQIEATDVLGVWAADGRDHSLWEGVPRTTTYDCAVVGVKAHDDPGTYYDVMIGKLVDRYVSPNLVVGKVEVLGRNQKQLRLVRGATQVHHVTVRNRGGLDARGVTISGSGKGVRVKRTKVGRVRVGEAVTVRVPIRLTGGRTTKARLRVAGSGATGARVLKVRPVAAPARPTAGSWRGGETFRFRVQNGRITGFRGINMRMTCQPPGQFATYKNVSLGFPKVKVPRHGVVDAVKKYRKGDVWYTAHLRARIAGGKLVAGRYRYVTAGSCSVSEGFTARRVGR</sequence>
<protein>
    <recommendedName>
        <fullName evidence="3">DUF11 domain-containing protein</fullName>
    </recommendedName>
</protein>
<reference evidence="1 2" key="1">
    <citation type="submission" date="2023-07" db="EMBL/GenBank/DDBJ databases">
        <title>Sequencing the genomes of 1000 actinobacteria strains.</title>
        <authorList>
            <person name="Klenk H.-P."/>
        </authorList>
    </citation>
    <scope>NUCLEOTIDE SEQUENCE [LARGE SCALE GENOMIC DNA]</scope>
    <source>
        <strain evidence="1 2">GD13</strain>
    </source>
</reference>
<dbReference type="EMBL" id="JAUSQM010000001">
    <property type="protein sequence ID" value="MDP9820540.1"/>
    <property type="molecule type" value="Genomic_DNA"/>
</dbReference>